<dbReference type="PRINTS" id="PR00778">
    <property type="entry name" value="HTHARSR"/>
</dbReference>
<organism evidence="2 3">
    <name type="scientific">Streptomyces minutiscleroticus</name>
    <dbReference type="NCBI Taxonomy" id="68238"/>
    <lineage>
        <taxon>Bacteria</taxon>
        <taxon>Bacillati</taxon>
        <taxon>Actinomycetota</taxon>
        <taxon>Actinomycetes</taxon>
        <taxon>Kitasatosporales</taxon>
        <taxon>Streptomycetaceae</taxon>
        <taxon>Streptomyces</taxon>
    </lineage>
</organism>
<dbReference type="PROSITE" id="PS50987">
    <property type="entry name" value="HTH_ARSR_2"/>
    <property type="match status" value="1"/>
</dbReference>
<proteinExistence type="predicted"/>
<accession>A0A918NRL2</accession>
<dbReference type="InterPro" id="IPR011991">
    <property type="entry name" value="ArsR-like_HTH"/>
</dbReference>
<evidence type="ECO:0000313" key="3">
    <source>
        <dbReference type="Proteomes" id="UP000619244"/>
    </source>
</evidence>
<name>A0A918NRL2_9ACTN</name>
<dbReference type="EMBL" id="BMVU01000028">
    <property type="protein sequence ID" value="GGX90283.1"/>
    <property type="molecule type" value="Genomic_DNA"/>
</dbReference>
<gene>
    <name evidence="2" type="ORF">GCM10010358_50310</name>
</gene>
<sequence length="114" mass="12843">MAVPRATARRPLPHPERAEIRLTAVLHALADPMRLRVVRALAEDGGELSCSDVELPVTKSTCTHHYRVLRESGVLRQVYRGTAKMNRLRREDLDARFPGLLDTVLTAARRHPES</sequence>
<dbReference type="Proteomes" id="UP000619244">
    <property type="component" value="Unassembled WGS sequence"/>
</dbReference>
<protein>
    <submittedName>
        <fullName evidence="2">Transcriptional regulator</fullName>
    </submittedName>
</protein>
<keyword evidence="3" id="KW-1185">Reference proteome</keyword>
<dbReference type="InterPro" id="IPR036390">
    <property type="entry name" value="WH_DNA-bd_sf"/>
</dbReference>
<reference evidence="2" key="1">
    <citation type="journal article" date="2014" name="Int. J. Syst. Evol. Microbiol.">
        <title>Complete genome sequence of Corynebacterium casei LMG S-19264T (=DSM 44701T), isolated from a smear-ripened cheese.</title>
        <authorList>
            <consortium name="US DOE Joint Genome Institute (JGI-PGF)"/>
            <person name="Walter F."/>
            <person name="Albersmeier A."/>
            <person name="Kalinowski J."/>
            <person name="Ruckert C."/>
        </authorList>
    </citation>
    <scope>NUCLEOTIDE SEQUENCE</scope>
    <source>
        <strain evidence="2">JCM 4790</strain>
    </source>
</reference>
<dbReference type="Pfam" id="PF12840">
    <property type="entry name" value="HTH_20"/>
    <property type="match status" value="1"/>
</dbReference>
<feature type="domain" description="HTH arsR-type" evidence="1">
    <location>
        <begin position="14"/>
        <end position="114"/>
    </location>
</feature>
<dbReference type="InterPro" id="IPR001845">
    <property type="entry name" value="HTH_ArsR_DNA-bd_dom"/>
</dbReference>
<comment type="caution">
    <text evidence="2">The sequence shown here is derived from an EMBL/GenBank/DDBJ whole genome shotgun (WGS) entry which is preliminary data.</text>
</comment>
<dbReference type="GO" id="GO:0003700">
    <property type="term" value="F:DNA-binding transcription factor activity"/>
    <property type="evidence" value="ECO:0007669"/>
    <property type="project" value="InterPro"/>
</dbReference>
<dbReference type="CDD" id="cd00090">
    <property type="entry name" value="HTH_ARSR"/>
    <property type="match status" value="1"/>
</dbReference>
<evidence type="ECO:0000313" key="2">
    <source>
        <dbReference type="EMBL" id="GGX90283.1"/>
    </source>
</evidence>
<dbReference type="Gene3D" id="1.10.10.10">
    <property type="entry name" value="Winged helix-like DNA-binding domain superfamily/Winged helix DNA-binding domain"/>
    <property type="match status" value="1"/>
</dbReference>
<dbReference type="AlphaFoldDB" id="A0A918NRL2"/>
<reference evidence="2" key="2">
    <citation type="submission" date="2020-09" db="EMBL/GenBank/DDBJ databases">
        <authorList>
            <person name="Sun Q."/>
            <person name="Ohkuma M."/>
        </authorList>
    </citation>
    <scope>NUCLEOTIDE SEQUENCE</scope>
    <source>
        <strain evidence="2">JCM 4790</strain>
    </source>
</reference>
<dbReference type="InterPro" id="IPR036388">
    <property type="entry name" value="WH-like_DNA-bd_sf"/>
</dbReference>
<evidence type="ECO:0000259" key="1">
    <source>
        <dbReference type="PROSITE" id="PS50987"/>
    </source>
</evidence>
<dbReference type="SMART" id="SM00418">
    <property type="entry name" value="HTH_ARSR"/>
    <property type="match status" value="1"/>
</dbReference>
<dbReference type="SUPFAM" id="SSF46785">
    <property type="entry name" value="Winged helix' DNA-binding domain"/>
    <property type="match status" value="1"/>
</dbReference>